<protein>
    <recommendedName>
        <fullName evidence="4">HTH araC/xylS-type domain-containing protein</fullName>
    </recommendedName>
</protein>
<dbReference type="SMART" id="SM00342">
    <property type="entry name" value="HTH_ARAC"/>
    <property type="match status" value="1"/>
</dbReference>
<evidence type="ECO:0000256" key="3">
    <source>
        <dbReference type="ARBA" id="ARBA00023163"/>
    </source>
</evidence>
<keyword evidence="1" id="KW-0805">Transcription regulation</keyword>
<evidence type="ECO:0000256" key="1">
    <source>
        <dbReference type="ARBA" id="ARBA00023015"/>
    </source>
</evidence>
<dbReference type="PROSITE" id="PS01124">
    <property type="entry name" value="HTH_ARAC_FAMILY_2"/>
    <property type="match status" value="1"/>
</dbReference>
<evidence type="ECO:0000313" key="6">
    <source>
        <dbReference type="Proteomes" id="UP000612456"/>
    </source>
</evidence>
<dbReference type="RefSeq" id="WP_188994281.1">
    <property type="nucleotide sequence ID" value="NZ_BMHP01000003.1"/>
</dbReference>
<proteinExistence type="predicted"/>
<dbReference type="InterPro" id="IPR003313">
    <property type="entry name" value="AraC-bd"/>
</dbReference>
<keyword evidence="3" id="KW-0804">Transcription</keyword>
<dbReference type="InterPro" id="IPR014710">
    <property type="entry name" value="RmlC-like_jellyroll"/>
</dbReference>
<dbReference type="PANTHER" id="PTHR43280:SF28">
    <property type="entry name" value="HTH-TYPE TRANSCRIPTIONAL ACTIVATOR RHAS"/>
    <property type="match status" value="1"/>
</dbReference>
<dbReference type="SUPFAM" id="SSF51215">
    <property type="entry name" value="Regulatory protein AraC"/>
    <property type="match status" value="1"/>
</dbReference>
<evidence type="ECO:0000313" key="5">
    <source>
        <dbReference type="EMBL" id="GGD78277.1"/>
    </source>
</evidence>
<dbReference type="Pfam" id="PF02311">
    <property type="entry name" value="AraC_binding"/>
    <property type="match status" value="1"/>
</dbReference>
<gene>
    <name evidence="5" type="ORF">GCM10010911_40380</name>
</gene>
<dbReference type="Gene3D" id="2.60.120.10">
    <property type="entry name" value="Jelly Rolls"/>
    <property type="match status" value="1"/>
</dbReference>
<dbReference type="PANTHER" id="PTHR43280">
    <property type="entry name" value="ARAC-FAMILY TRANSCRIPTIONAL REGULATOR"/>
    <property type="match status" value="1"/>
</dbReference>
<dbReference type="GO" id="GO:0003700">
    <property type="term" value="F:DNA-binding transcription factor activity"/>
    <property type="evidence" value="ECO:0007669"/>
    <property type="project" value="InterPro"/>
</dbReference>
<organism evidence="5 6">
    <name type="scientific">Paenibacillus nasutitermitis</name>
    <dbReference type="NCBI Taxonomy" id="1652958"/>
    <lineage>
        <taxon>Bacteria</taxon>
        <taxon>Bacillati</taxon>
        <taxon>Bacillota</taxon>
        <taxon>Bacilli</taxon>
        <taxon>Bacillales</taxon>
        <taxon>Paenibacillaceae</taxon>
        <taxon>Paenibacillus</taxon>
    </lineage>
</organism>
<evidence type="ECO:0000256" key="2">
    <source>
        <dbReference type="ARBA" id="ARBA00023125"/>
    </source>
</evidence>
<dbReference type="InterPro" id="IPR009057">
    <property type="entry name" value="Homeodomain-like_sf"/>
</dbReference>
<dbReference type="SUPFAM" id="SSF46689">
    <property type="entry name" value="Homeodomain-like"/>
    <property type="match status" value="1"/>
</dbReference>
<keyword evidence="6" id="KW-1185">Reference proteome</keyword>
<accession>A0A917DXI7</accession>
<dbReference type="InterPro" id="IPR037923">
    <property type="entry name" value="HTH-like"/>
</dbReference>
<dbReference type="Pfam" id="PF12833">
    <property type="entry name" value="HTH_18"/>
    <property type="match status" value="1"/>
</dbReference>
<reference evidence="5" key="2">
    <citation type="submission" date="2020-09" db="EMBL/GenBank/DDBJ databases">
        <authorList>
            <person name="Sun Q."/>
            <person name="Zhou Y."/>
        </authorList>
    </citation>
    <scope>NUCLEOTIDE SEQUENCE</scope>
    <source>
        <strain evidence="5">CGMCC 1.15178</strain>
    </source>
</reference>
<name>A0A917DXI7_9BACL</name>
<sequence>MKKLEQATPSIRIAHHYRFSKDRIPETNRVGYCYALHLFDSGRGKVQIDGTMYTAGKGTLIFLRPDQPHSFFPDAVNPFSSFNIYYEPWRRPAMNTSKHLARDQSEYDKAMLTPVWECPELEQMPNVLQLQHQPAVFEMMALIIESHQHAAQPYAEEMENSLLYALILQLFMWSSHQATYDSRIQRIKERLDLDASLKYLDLMEQEALKKSQFHRLFLEMTGLPPRAYCLRNLMKQAVTELLESRKSISDIAESLGFPSIHYFSRRFKAYYGISPKAYREGMQITGK</sequence>
<reference evidence="5" key="1">
    <citation type="journal article" date="2014" name="Int. J. Syst. Evol. Microbiol.">
        <title>Complete genome sequence of Corynebacterium casei LMG S-19264T (=DSM 44701T), isolated from a smear-ripened cheese.</title>
        <authorList>
            <consortium name="US DOE Joint Genome Institute (JGI-PGF)"/>
            <person name="Walter F."/>
            <person name="Albersmeier A."/>
            <person name="Kalinowski J."/>
            <person name="Ruckert C."/>
        </authorList>
    </citation>
    <scope>NUCLEOTIDE SEQUENCE</scope>
    <source>
        <strain evidence="5">CGMCC 1.15178</strain>
    </source>
</reference>
<dbReference type="AlphaFoldDB" id="A0A917DXI7"/>
<feature type="domain" description="HTH araC/xylS-type" evidence="4">
    <location>
        <begin position="181"/>
        <end position="281"/>
    </location>
</feature>
<dbReference type="InterPro" id="IPR018060">
    <property type="entry name" value="HTH_AraC"/>
</dbReference>
<dbReference type="EMBL" id="BMHP01000003">
    <property type="protein sequence ID" value="GGD78277.1"/>
    <property type="molecule type" value="Genomic_DNA"/>
</dbReference>
<dbReference type="Gene3D" id="1.10.10.60">
    <property type="entry name" value="Homeodomain-like"/>
    <property type="match status" value="2"/>
</dbReference>
<dbReference type="Proteomes" id="UP000612456">
    <property type="component" value="Unassembled WGS sequence"/>
</dbReference>
<dbReference type="InterPro" id="IPR020449">
    <property type="entry name" value="Tscrpt_reg_AraC-type_HTH"/>
</dbReference>
<comment type="caution">
    <text evidence="5">The sequence shown here is derived from an EMBL/GenBank/DDBJ whole genome shotgun (WGS) entry which is preliminary data.</text>
</comment>
<keyword evidence="2" id="KW-0238">DNA-binding</keyword>
<dbReference type="PRINTS" id="PR00032">
    <property type="entry name" value="HTHARAC"/>
</dbReference>
<dbReference type="GO" id="GO:0043565">
    <property type="term" value="F:sequence-specific DNA binding"/>
    <property type="evidence" value="ECO:0007669"/>
    <property type="project" value="InterPro"/>
</dbReference>
<evidence type="ECO:0000259" key="4">
    <source>
        <dbReference type="PROSITE" id="PS01124"/>
    </source>
</evidence>